<dbReference type="InterPro" id="IPR000868">
    <property type="entry name" value="Isochorismatase-like_dom"/>
</dbReference>
<name>A0A844QGJ7_9HYPH</name>
<keyword evidence="3" id="KW-0479">Metal-binding</keyword>
<dbReference type="FunFam" id="3.40.50.850:FF:000006">
    <property type="entry name" value="Bifunctional pyrazinamidase/nicotinamidase"/>
    <property type="match status" value="1"/>
</dbReference>
<keyword evidence="2" id="KW-0662">Pyridine nucleotide biosynthesis</keyword>
<evidence type="ECO:0000256" key="1">
    <source>
        <dbReference type="ARBA" id="ARBA00006336"/>
    </source>
</evidence>
<evidence type="ECO:0000256" key="7">
    <source>
        <dbReference type="ARBA" id="ARBA00043224"/>
    </source>
</evidence>
<dbReference type="SUPFAM" id="SSF52499">
    <property type="entry name" value="Isochorismatase-like hydrolases"/>
    <property type="match status" value="1"/>
</dbReference>
<dbReference type="NCBIfam" id="NF008623">
    <property type="entry name" value="PRK11609.1"/>
    <property type="match status" value="1"/>
</dbReference>
<accession>A0A844QGJ7</accession>
<keyword evidence="4 10" id="KW-0378">Hydrolase</keyword>
<dbReference type="GO" id="GO:0008936">
    <property type="term" value="F:nicotinamidase activity"/>
    <property type="evidence" value="ECO:0007669"/>
    <property type="project" value="UniProtKB-EC"/>
</dbReference>
<dbReference type="GO" id="GO:0019363">
    <property type="term" value="P:pyridine nucleotide biosynthetic process"/>
    <property type="evidence" value="ECO:0007669"/>
    <property type="project" value="UniProtKB-KW"/>
</dbReference>
<dbReference type="EMBL" id="WPHG01000002">
    <property type="protein sequence ID" value="MVA97744.1"/>
    <property type="molecule type" value="Genomic_DNA"/>
</dbReference>
<dbReference type="Gene3D" id="3.40.50.850">
    <property type="entry name" value="Isochorismatase-like"/>
    <property type="match status" value="1"/>
</dbReference>
<evidence type="ECO:0000256" key="5">
    <source>
        <dbReference type="ARBA" id="ARBA00037900"/>
    </source>
</evidence>
<organism evidence="10 11">
    <name type="scientific">Nitratireductor arenosus</name>
    <dbReference type="NCBI Taxonomy" id="2682096"/>
    <lineage>
        <taxon>Bacteria</taxon>
        <taxon>Pseudomonadati</taxon>
        <taxon>Pseudomonadota</taxon>
        <taxon>Alphaproteobacteria</taxon>
        <taxon>Hyphomicrobiales</taxon>
        <taxon>Phyllobacteriaceae</taxon>
        <taxon>Nitratireductor</taxon>
    </lineage>
</organism>
<gene>
    <name evidence="10" type="primary">pncA</name>
    <name evidence="10" type="ORF">GN330_10860</name>
</gene>
<dbReference type="GO" id="GO:0046872">
    <property type="term" value="F:metal ion binding"/>
    <property type="evidence" value="ECO:0007669"/>
    <property type="project" value="UniProtKB-KW"/>
</dbReference>
<evidence type="ECO:0000256" key="6">
    <source>
        <dbReference type="ARBA" id="ARBA00039017"/>
    </source>
</evidence>
<evidence type="ECO:0000256" key="8">
    <source>
        <dbReference type="ARBA" id="ARBA00072277"/>
    </source>
</evidence>
<evidence type="ECO:0000313" key="10">
    <source>
        <dbReference type="EMBL" id="MVA97744.1"/>
    </source>
</evidence>
<evidence type="ECO:0000256" key="4">
    <source>
        <dbReference type="ARBA" id="ARBA00022801"/>
    </source>
</evidence>
<dbReference type="InterPro" id="IPR036380">
    <property type="entry name" value="Isochorismatase-like_sf"/>
</dbReference>
<dbReference type="EC" id="3.5.1.19" evidence="6"/>
<evidence type="ECO:0000259" key="9">
    <source>
        <dbReference type="Pfam" id="PF00857"/>
    </source>
</evidence>
<reference evidence="10 11" key="1">
    <citation type="submission" date="2019-12" db="EMBL/GenBank/DDBJ databases">
        <title>Nitratireductor arenosus sp. nov., Isolated from sea sand, Jeju island, South Korea.</title>
        <authorList>
            <person name="Kim W."/>
        </authorList>
    </citation>
    <scope>NUCLEOTIDE SEQUENCE [LARGE SCALE GENOMIC DNA]</scope>
    <source>
        <strain evidence="10 11">CAU 1489</strain>
    </source>
</reference>
<proteinExistence type="inferred from homology"/>
<sequence length="199" mass="21577">MADKALLVIDLQNDFCPGGALAVTGGDEIVPVVNRLIESFDHVIMTQDWHPPRHSSFAAEHAGKAPFETVDMPYGEQTLWPDHCLQGSAGAAFHAGLDWTKAELVVRKGFRREIDSYSAFFENDHETPTGLAGYLRERNIADLTMVGLATDFCVAYSALDAVQEGFSVKVVMEACRAIDLGGSLAAMTGMMKEAGVRLV</sequence>
<dbReference type="RefSeq" id="WP_156712668.1">
    <property type="nucleotide sequence ID" value="NZ_WPHG01000002.1"/>
</dbReference>
<feature type="domain" description="Isochorismatase-like" evidence="9">
    <location>
        <begin position="5"/>
        <end position="192"/>
    </location>
</feature>
<comment type="pathway">
    <text evidence="5">Cofactor biosynthesis; nicotinate biosynthesis; nicotinate from nicotinamide: step 1/1.</text>
</comment>
<dbReference type="CDD" id="cd01011">
    <property type="entry name" value="nicotinamidase"/>
    <property type="match status" value="1"/>
</dbReference>
<dbReference type="AlphaFoldDB" id="A0A844QGJ7"/>
<evidence type="ECO:0000256" key="2">
    <source>
        <dbReference type="ARBA" id="ARBA00022642"/>
    </source>
</evidence>
<comment type="caution">
    <text evidence="10">The sequence shown here is derived from an EMBL/GenBank/DDBJ whole genome shotgun (WGS) entry which is preliminary data.</text>
</comment>
<dbReference type="PANTHER" id="PTHR11080">
    <property type="entry name" value="PYRAZINAMIDASE/NICOTINAMIDASE"/>
    <property type="match status" value="1"/>
</dbReference>
<dbReference type="Pfam" id="PF00857">
    <property type="entry name" value="Isochorismatase"/>
    <property type="match status" value="1"/>
</dbReference>
<evidence type="ECO:0000256" key="3">
    <source>
        <dbReference type="ARBA" id="ARBA00022723"/>
    </source>
</evidence>
<comment type="similarity">
    <text evidence="1">Belongs to the isochorismatase family.</text>
</comment>
<evidence type="ECO:0000313" key="11">
    <source>
        <dbReference type="Proteomes" id="UP000463224"/>
    </source>
</evidence>
<dbReference type="Proteomes" id="UP000463224">
    <property type="component" value="Unassembled WGS sequence"/>
</dbReference>
<protein>
    <recommendedName>
        <fullName evidence="8">Nicotinamidase</fullName>
        <ecNumber evidence="6">3.5.1.19</ecNumber>
    </recommendedName>
    <alternativeName>
        <fullName evidence="7">Nicotinamide deamidase</fullName>
    </alternativeName>
</protein>
<keyword evidence="11" id="KW-1185">Reference proteome</keyword>
<dbReference type="InterPro" id="IPR052347">
    <property type="entry name" value="Isochorismatase_Nicotinamidase"/>
</dbReference>
<dbReference type="PANTHER" id="PTHR11080:SF2">
    <property type="entry name" value="LD05707P"/>
    <property type="match status" value="1"/>
</dbReference>